<name>M5G7H5_DACPD</name>
<feature type="region of interest" description="Disordered" evidence="1">
    <location>
        <begin position="976"/>
        <end position="1078"/>
    </location>
</feature>
<dbReference type="OrthoDB" id="2163491at2759"/>
<dbReference type="InterPro" id="IPR027450">
    <property type="entry name" value="AlkB-like"/>
</dbReference>
<feature type="compositionally biased region" description="Polar residues" evidence="1">
    <location>
        <begin position="298"/>
        <end position="307"/>
    </location>
</feature>
<dbReference type="STRING" id="1858805.M5G7H5"/>
<evidence type="ECO:0000313" key="4">
    <source>
        <dbReference type="Proteomes" id="UP000030653"/>
    </source>
</evidence>
<reference evidence="3 4" key="1">
    <citation type="journal article" date="2012" name="Science">
        <title>The Paleozoic origin of enzymatic lignin decomposition reconstructed from 31 fungal genomes.</title>
        <authorList>
            <person name="Floudas D."/>
            <person name="Binder M."/>
            <person name="Riley R."/>
            <person name="Barry K."/>
            <person name="Blanchette R.A."/>
            <person name="Henrissat B."/>
            <person name="Martinez A.T."/>
            <person name="Otillar R."/>
            <person name="Spatafora J.W."/>
            <person name="Yadav J.S."/>
            <person name="Aerts A."/>
            <person name="Benoit I."/>
            <person name="Boyd A."/>
            <person name="Carlson A."/>
            <person name="Copeland A."/>
            <person name="Coutinho P.M."/>
            <person name="de Vries R.P."/>
            <person name="Ferreira P."/>
            <person name="Findley K."/>
            <person name="Foster B."/>
            <person name="Gaskell J."/>
            <person name="Glotzer D."/>
            <person name="Gorecki P."/>
            <person name="Heitman J."/>
            <person name="Hesse C."/>
            <person name="Hori C."/>
            <person name="Igarashi K."/>
            <person name="Jurgens J.A."/>
            <person name="Kallen N."/>
            <person name="Kersten P."/>
            <person name="Kohler A."/>
            <person name="Kuees U."/>
            <person name="Kumar T.K.A."/>
            <person name="Kuo A."/>
            <person name="LaButti K."/>
            <person name="Larrondo L.F."/>
            <person name="Lindquist E."/>
            <person name="Ling A."/>
            <person name="Lombard V."/>
            <person name="Lucas S."/>
            <person name="Lundell T."/>
            <person name="Martin R."/>
            <person name="McLaughlin D.J."/>
            <person name="Morgenstern I."/>
            <person name="Morin E."/>
            <person name="Murat C."/>
            <person name="Nagy L.G."/>
            <person name="Nolan M."/>
            <person name="Ohm R.A."/>
            <person name="Patyshakuliyeva A."/>
            <person name="Rokas A."/>
            <person name="Ruiz-Duenas F.J."/>
            <person name="Sabat G."/>
            <person name="Salamov A."/>
            <person name="Samejima M."/>
            <person name="Schmutz J."/>
            <person name="Slot J.C."/>
            <person name="St John F."/>
            <person name="Stenlid J."/>
            <person name="Sun H."/>
            <person name="Sun S."/>
            <person name="Syed K."/>
            <person name="Tsang A."/>
            <person name="Wiebenga A."/>
            <person name="Young D."/>
            <person name="Pisabarro A."/>
            <person name="Eastwood D.C."/>
            <person name="Martin F."/>
            <person name="Cullen D."/>
            <person name="Grigoriev I.V."/>
            <person name="Hibbett D.S."/>
        </authorList>
    </citation>
    <scope>NUCLEOTIDE SEQUENCE [LARGE SCALE GENOMIC DNA]</scope>
    <source>
        <strain evidence="3 4">DJM-731 SS1</strain>
    </source>
</reference>
<evidence type="ECO:0000313" key="3">
    <source>
        <dbReference type="EMBL" id="EJU04130.1"/>
    </source>
</evidence>
<keyword evidence="4" id="KW-1185">Reference proteome</keyword>
<dbReference type="EMBL" id="JH795858">
    <property type="protein sequence ID" value="EJU04130.1"/>
    <property type="molecule type" value="Genomic_DNA"/>
</dbReference>
<dbReference type="GeneID" id="63683118"/>
<dbReference type="HOGENOM" id="CLU_279127_0_0_1"/>
<dbReference type="GO" id="GO:0008198">
    <property type="term" value="F:ferrous iron binding"/>
    <property type="evidence" value="ECO:0007669"/>
    <property type="project" value="TreeGrafter"/>
</dbReference>
<feature type="compositionally biased region" description="Acidic residues" evidence="1">
    <location>
        <begin position="983"/>
        <end position="1053"/>
    </location>
</feature>
<sequence length="1130" mass="127423">MVVETQLEPWNTLQVEEEGRLSTAFNAYKATWPFSSESSRLQRPDKKAPLPNKSYFKGIVQQFKRIAQQLVPSLATVPSPPESHVCLAQEKELLTAINWINNHLYQDGAKVTPECFTNEARLGVLSHYVAIQYCLWSDDHQEAYRVLLKARKETKWKNPQAEPSIVVQGARPVASSSRAAKGTKSRASAKVAIAVKKVSARGRTVVNNKRKSAGKIKTQLFPKDRKSKTPRTKKSTNQLRRNISRRALKIVARVGKRMRQDGDDLEGGGENMSPTKKAKNAPSDQVITTPRQPRKRGNMTTPASRNTIRAGVDDNVGDTDGFKHVVPQPKRKSNARRTIENAANAAWTQGQNELWTENPFVSSSNDAPSQTTSISNHPVLPSSAEELDARPLLPCRPPVWAYGRQAICESLPYFRATEAGCYFKGGLVKGYLLDGCPSERDMWASEGKVVVSHGGGHSERDAEGGLELTTDQEEEDARIRALLKTMHKKQPVVLLAGRKYRLFPWRIECDYIVLGAYLIIDYWVEAEGNPPVQRVKFKFQWLPCQGEPWWLTNDPIPEGWKPQVNDTKLLEAKRQEDAMETKNNQAIDKARGGPQQLISATILDDDAYMTPLEAQLSPLVPFDDCSSIGEQFQRMWRDRVMLVGKSLDAGLISMDEVFRLGEYDLQRYTFQEDLSQLSISHTSVELSSQEHTMPELLVVNARSSYQMNESTPFAAALELDKQNHQESARERQSVPLPAKMFPEINHDELIEMMGLIRPQIQSVQRFRGWECRECGETLTPAPARHDVLDLKGTVLPQGSPVSDLDYESVRQRPQYLTADERYVVTAFEIHDCESIIYHLRPKPHHPNEDPNDALFAKLEEEMQLHDLLHRFPARHSTIRGEMLSQHFLCNAGTHYKYITTTSTTPFEKGPPSMLEARKVVYEAACSVTPKDPQFNEMLTVAYMDEQHMAYHDDGEPGLGPVVASLSLGSPAVMSFRAKRKDNGDEEDSDDSESDEDEELDEDAEEELEEEVEETEDEEETEELEVVDEGDDSDDESDSLPELTELEDPADDDSSGSSSDNEMDEDESDEEVEPVQKKHRKPCLVLNLIHGDVVVMDGRKLHDMYVHKVEPTGFRFACTSRYIADVSKHVE</sequence>
<feature type="compositionally biased region" description="Basic residues" evidence="1">
    <location>
        <begin position="225"/>
        <end position="234"/>
    </location>
</feature>
<dbReference type="OMA" id="EERPAYE"/>
<feature type="domain" description="Alpha-ketoglutarate-dependent dioxygenase AlkB-like" evidence="2">
    <location>
        <begin position="881"/>
        <end position="982"/>
    </location>
</feature>
<dbReference type="AlphaFoldDB" id="M5G7H5"/>
<feature type="region of interest" description="Disordered" evidence="1">
    <location>
        <begin position="222"/>
        <end position="241"/>
    </location>
</feature>
<dbReference type="InterPro" id="IPR037151">
    <property type="entry name" value="AlkB-like_sf"/>
</dbReference>
<dbReference type="GO" id="GO:0051747">
    <property type="term" value="F:cytosine C-5 DNA demethylase activity"/>
    <property type="evidence" value="ECO:0007669"/>
    <property type="project" value="TreeGrafter"/>
</dbReference>
<dbReference type="PANTHER" id="PTHR31573:SF4">
    <property type="entry name" value="FE2OG DIOXYGENASE DOMAIN-CONTAINING PROTEIN"/>
    <property type="match status" value="1"/>
</dbReference>
<feature type="region of interest" description="Disordered" evidence="1">
    <location>
        <begin position="255"/>
        <end position="336"/>
    </location>
</feature>
<gene>
    <name evidence="3" type="ORF">DACRYDRAFT_105197</name>
</gene>
<dbReference type="Pfam" id="PF13532">
    <property type="entry name" value="2OG-FeII_Oxy_2"/>
    <property type="match status" value="1"/>
</dbReference>
<dbReference type="SUPFAM" id="SSF51197">
    <property type="entry name" value="Clavaminate synthase-like"/>
    <property type="match status" value="1"/>
</dbReference>
<dbReference type="RefSeq" id="XP_040631024.1">
    <property type="nucleotide sequence ID" value="XM_040768056.1"/>
</dbReference>
<protein>
    <recommendedName>
        <fullName evidence="2">Alpha-ketoglutarate-dependent dioxygenase AlkB-like domain-containing protein</fullName>
    </recommendedName>
</protein>
<dbReference type="Proteomes" id="UP000030653">
    <property type="component" value="Unassembled WGS sequence"/>
</dbReference>
<organism evidence="3 4">
    <name type="scientific">Dacryopinax primogenitus (strain DJM 731)</name>
    <name type="common">Brown rot fungus</name>
    <dbReference type="NCBI Taxonomy" id="1858805"/>
    <lineage>
        <taxon>Eukaryota</taxon>
        <taxon>Fungi</taxon>
        <taxon>Dikarya</taxon>
        <taxon>Basidiomycota</taxon>
        <taxon>Agaricomycotina</taxon>
        <taxon>Dacrymycetes</taxon>
        <taxon>Dacrymycetales</taxon>
        <taxon>Dacrymycetaceae</taxon>
        <taxon>Dacryopinax</taxon>
    </lineage>
</organism>
<dbReference type="Gene3D" id="2.60.120.590">
    <property type="entry name" value="Alpha-ketoglutarate-dependent dioxygenase AlkB-like"/>
    <property type="match status" value="1"/>
</dbReference>
<dbReference type="GO" id="GO:0035516">
    <property type="term" value="F:broad specificity oxidative DNA demethylase activity"/>
    <property type="evidence" value="ECO:0007669"/>
    <property type="project" value="TreeGrafter"/>
</dbReference>
<dbReference type="PANTHER" id="PTHR31573">
    <property type="entry name" value="ALPHA-KETOGLUTARATE-DEPENDENT DIOXYGENASE ALKB HOMOLOG 2"/>
    <property type="match status" value="1"/>
</dbReference>
<evidence type="ECO:0000256" key="1">
    <source>
        <dbReference type="SAM" id="MobiDB-lite"/>
    </source>
</evidence>
<evidence type="ECO:0000259" key="2">
    <source>
        <dbReference type="Pfam" id="PF13532"/>
    </source>
</evidence>
<feature type="compositionally biased region" description="Acidic residues" evidence="1">
    <location>
        <begin position="1060"/>
        <end position="1072"/>
    </location>
</feature>
<accession>M5G7H5</accession>
<dbReference type="GO" id="GO:0006307">
    <property type="term" value="P:DNA alkylation repair"/>
    <property type="evidence" value="ECO:0007669"/>
    <property type="project" value="TreeGrafter"/>
</dbReference>
<dbReference type="InterPro" id="IPR032852">
    <property type="entry name" value="ALKBH2"/>
</dbReference>
<feature type="compositionally biased region" description="Polar residues" evidence="1">
    <location>
        <begin position="282"/>
        <end position="291"/>
    </location>
</feature>
<proteinExistence type="predicted"/>